<dbReference type="InterPro" id="IPR011910">
    <property type="entry name" value="RfaF"/>
</dbReference>
<dbReference type="NCBIfam" id="TIGR02195">
    <property type="entry name" value="heptsyl_trn_II"/>
    <property type="match status" value="1"/>
</dbReference>
<keyword evidence="1" id="KW-0328">Glycosyltransferase</keyword>
<evidence type="ECO:0000256" key="2">
    <source>
        <dbReference type="ARBA" id="ARBA00022679"/>
    </source>
</evidence>
<accession>A0A1W1YJY9</accession>
<name>A0A1W1YJY9_9BURK</name>
<dbReference type="EMBL" id="FWXJ01000003">
    <property type="protein sequence ID" value="SMC36442.1"/>
    <property type="molecule type" value="Genomic_DNA"/>
</dbReference>
<dbReference type="GO" id="GO:0009244">
    <property type="term" value="P:lipopolysaccharide core region biosynthetic process"/>
    <property type="evidence" value="ECO:0007669"/>
    <property type="project" value="TreeGrafter"/>
</dbReference>
<dbReference type="PANTHER" id="PTHR30160:SF7">
    <property type="entry name" value="ADP-HEPTOSE--LPS HEPTOSYLTRANSFERASE 2"/>
    <property type="match status" value="1"/>
</dbReference>
<dbReference type="Gene3D" id="3.40.50.2000">
    <property type="entry name" value="Glycogen Phosphorylase B"/>
    <property type="match status" value="2"/>
</dbReference>
<evidence type="ECO:0000313" key="6">
    <source>
        <dbReference type="EMBL" id="SMC36442.1"/>
    </source>
</evidence>
<evidence type="ECO:0000256" key="3">
    <source>
        <dbReference type="ARBA" id="ARBA00043995"/>
    </source>
</evidence>
<dbReference type="EC" id="2.4.99.24" evidence="4"/>
<dbReference type="PANTHER" id="PTHR30160">
    <property type="entry name" value="TETRAACYLDISACCHARIDE 4'-KINASE-RELATED"/>
    <property type="match status" value="1"/>
</dbReference>
<proteinExistence type="inferred from homology"/>
<dbReference type="InterPro" id="IPR051199">
    <property type="entry name" value="LPS_LOS_Heptosyltrfase"/>
</dbReference>
<evidence type="ECO:0000256" key="5">
    <source>
        <dbReference type="ARBA" id="ARBA00047503"/>
    </source>
</evidence>
<comment type="catalytic activity">
    <reaction evidence="5">
        <text>an L-alpha-D-Hep-(1-&gt;5)-[alpha-Kdo-(2-&gt;4)]-alpha-Kdo-(2-&gt;6)-lipid A + ADP-L-glycero-beta-D-manno-heptose = an L-alpha-D-Hep-(1-&gt;3)-L-alpha-D-Hep-(1-&gt;5)-[alpha-Kdo-(2-&gt;4)]-alpha-Kdo-(2-&gt;6)-lipid A + ADP + H(+)</text>
        <dbReference type="Rhea" id="RHEA:74071"/>
        <dbReference type="ChEBI" id="CHEBI:15378"/>
        <dbReference type="ChEBI" id="CHEBI:61506"/>
        <dbReference type="ChEBI" id="CHEBI:193068"/>
        <dbReference type="ChEBI" id="CHEBI:193069"/>
        <dbReference type="ChEBI" id="CHEBI:456216"/>
        <dbReference type="EC" id="2.4.99.24"/>
    </reaction>
</comment>
<dbReference type="Proteomes" id="UP000192708">
    <property type="component" value="Unassembled WGS sequence"/>
</dbReference>
<comment type="similarity">
    <text evidence="3">Belongs to the glycosyltransferase 9 family.</text>
</comment>
<evidence type="ECO:0000313" key="7">
    <source>
        <dbReference type="Proteomes" id="UP000192708"/>
    </source>
</evidence>
<protein>
    <recommendedName>
        <fullName evidence="4">lipopolysaccharide heptosyltransferase II</fullName>
        <ecNumber evidence="4">2.4.99.24</ecNumber>
    </recommendedName>
</protein>
<dbReference type="CDD" id="cd03789">
    <property type="entry name" value="GT9_LPS_heptosyltransferase"/>
    <property type="match status" value="1"/>
</dbReference>
<dbReference type="GO" id="GO:0005829">
    <property type="term" value="C:cytosol"/>
    <property type="evidence" value="ECO:0007669"/>
    <property type="project" value="TreeGrafter"/>
</dbReference>
<dbReference type="SUPFAM" id="SSF53756">
    <property type="entry name" value="UDP-Glycosyltransferase/glycogen phosphorylase"/>
    <property type="match status" value="1"/>
</dbReference>
<dbReference type="STRING" id="1938817.SAMN06296008_103132"/>
<dbReference type="Pfam" id="PF01075">
    <property type="entry name" value="Glyco_transf_9"/>
    <property type="match status" value="1"/>
</dbReference>
<dbReference type="InterPro" id="IPR002201">
    <property type="entry name" value="Glyco_trans_9"/>
</dbReference>
<evidence type="ECO:0000256" key="4">
    <source>
        <dbReference type="ARBA" id="ARBA00044042"/>
    </source>
</evidence>
<dbReference type="GO" id="GO:0008713">
    <property type="term" value="F:ADP-heptose-lipopolysaccharide heptosyltransferase activity"/>
    <property type="evidence" value="ECO:0007669"/>
    <property type="project" value="UniProtKB-EC"/>
</dbReference>
<dbReference type="AlphaFoldDB" id="A0A1W1YJY9"/>
<keyword evidence="7" id="KW-1185">Reference proteome</keyword>
<dbReference type="RefSeq" id="WP_200806865.1">
    <property type="nucleotide sequence ID" value="NZ_FWXJ01000003.1"/>
</dbReference>
<sequence length="351" mass="38828">MSKPRVLIIAPNWIGDAVMSLPLLKQIKTSDCQIDVLATPWVAPIYEACDEVQKVISANFIHGQLQLPLRWQVSRGLRKTGYKACYILPNSWKSLIIPLLAGIPQKIAYIGESRSFFLTHALPNPNKSERPSMVGHYLSLAFNNSFEISRFNSEDFYPRLTMKSEVIQACSSVLNNYLPNSKNFFIIAPGAEFGPAKQWPTNHFSHLANLLLHQYKEFGILILGSKKDTSVADQILYGVEPQYLARIQNLCGKIPLIEAMGVLSMSKGLISNDSGMMHIGAALKIPQVAVFGSSDPSHTPPLSKKASIMYLGLDCSPCHQRKCPLGHSNCLVNISPESVFNEFNLALTTKG</sequence>
<gene>
    <name evidence="6" type="ORF">SAMN06296008_103132</name>
</gene>
<reference evidence="6 7" key="1">
    <citation type="submission" date="2017-04" db="EMBL/GenBank/DDBJ databases">
        <authorList>
            <person name="Afonso C.L."/>
            <person name="Miller P.J."/>
            <person name="Scott M.A."/>
            <person name="Spackman E."/>
            <person name="Goraichik I."/>
            <person name="Dimitrov K.M."/>
            <person name="Suarez D.L."/>
            <person name="Swayne D.E."/>
        </authorList>
    </citation>
    <scope>NUCLEOTIDE SEQUENCE [LARGE SCALE GENOMIC DNA]</scope>
    <source>
        <strain evidence="6 7">VK13</strain>
    </source>
</reference>
<organism evidence="6 7">
    <name type="scientific">Polynucleobacter kasalickyi</name>
    <dbReference type="NCBI Taxonomy" id="1938817"/>
    <lineage>
        <taxon>Bacteria</taxon>
        <taxon>Pseudomonadati</taxon>
        <taxon>Pseudomonadota</taxon>
        <taxon>Betaproteobacteria</taxon>
        <taxon>Burkholderiales</taxon>
        <taxon>Burkholderiaceae</taxon>
        <taxon>Polynucleobacter</taxon>
    </lineage>
</organism>
<evidence type="ECO:0000256" key="1">
    <source>
        <dbReference type="ARBA" id="ARBA00022676"/>
    </source>
</evidence>
<keyword evidence="2 6" id="KW-0808">Transferase</keyword>